<dbReference type="Proteomes" id="UP000194968">
    <property type="component" value="Unassembled WGS sequence"/>
</dbReference>
<comment type="function">
    <text evidence="9">Required for the formation of a threonylcarbamoyl group on adenosine at position 37 (t(6)A37) in tRNAs that read codons beginning with adenine. Catalyzes the conversion of L-threonine, HCO(3)(-)/CO(2) and ATP to give threonylcarbamoyl-AMP (TC-AMP) as the acyladenylate intermediate, with the release of diphosphate.</text>
</comment>
<evidence type="ECO:0000256" key="3">
    <source>
        <dbReference type="ARBA" id="ARBA00022679"/>
    </source>
</evidence>
<dbReference type="GO" id="GO:0005524">
    <property type="term" value="F:ATP binding"/>
    <property type="evidence" value="ECO:0007669"/>
    <property type="project" value="UniProtKB-UniRule"/>
</dbReference>
<dbReference type="AlphaFoldDB" id="A0A242NXA5"/>
<proteinExistence type="inferred from homology"/>
<evidence type="ECO:0000256" key="8">
    <source>
        <dbReference type="ARBA" id="ARBA00048366"/>
    </source>
</evidence>
<reference evidence="11 12" key="1">
    <citation type="submission" date="2017-03" db="EMBL/GenBank/DDBJ databases">
        <title>Comparative genomics of honeybee gut symbionts reveal geographically distinct and subgroup specific antibiotic resistance.</title>
        <authorList>
            <person name="Ludvigsen J."/>
            <person name="Porcellato D."/>
            <person name="Labee-Lund T.M."/>
            <person name="Amdam G.V."/>
            <person name="Rudi K."/>
        </authorList>
    </citation>
    <scope>NUCLEOTIDE SEQUENCE [LARGE SCALE GENOMIC DNA]</scope>
    <source>
        <strain evidence="11 12">A-4-12</strain>
    </source>
</reference>
<keyword evidence="7 9" id="KW-0067">ATP-binding</keyword>
<evidence type="ECO:0000256" key="1">
    <source>
        <dbReference type="ARBA" id="ARBA00004496"/>
    </source>
</evidence>
<dbReference type="GO" id="GO:0000049">
    <property type="term" value="F:tRNA binding"/>
    <property type="evidence" value="ECO:0007669"/>
    <property type="project" value="TreeGrafter"/>
</dbReference>
<comment type="subcellular location">
    <subcellularLocation>
        <location evidence="1 9">Cytoplasm</location>
    </subcellularLocation>
</comment>
<protein>
    <recommendedName>
        <fullName evidence="9">Threonylcarbamoyl-AMP synthase</fullName>
        <shortName evidence="9">TC-AMP synthase</shortName>
        <ecNumber evidence="9">2.7.7.87</ecNumber>
    </recommendedName>
    <alternativeName>
        <fullName evidence="9">L-threonylcarbamoyladenylate synthase</fullName>
    </alternativeName>
    <alternativeName>
        <fullName evidence="9">t(6)A37 threonylcarbamoyladenosine biosynthesis protein TsaC</fullName>
    </alternativeName>
    <alternativeName>
        <fullName evidence="9">tRNA threonylcarbamoyladenosine biosynthesis protein TsaC</fullName>
    </alternativeName>
</protein>
<organism evidence="11 12">
    <name type="scientific">Gilliamella apis</name>
    <dbReference type="NCBI Taxonomy" id="1970738"/>
    <lineage>
        <taxon>Bacteria</taxon>
        <taxon>Pseudomonadati</taxon>
        <taxon>Pseudomonadota</taxon>
        <taxon>Gammaproteobacteria</taxon>
        <taxon>Orbales</taxon>
        <taxon>Orbaceae</taxon>
        <taxon>Gilliamella</taxon>
    </lineage>
</organism>
<dbReference type="EMBL" id="NASK01000071">
    <property type="protein sequence ID" value="OTQ52469.1"/>
    <property type="molecule type" value="Genomic_DNA"/>
</dbReference>
<dbReference type="InterPro" id="IPR017945">
    <property type="entry name" value="DHBP_synth_RibB-like_a/b_dom"/>
</dbReference>
<evidence type="ECO:0000256" key="6">
    <source>
        <dbReference type="ARBA" id="ARBA00022741"/>
    </source>
</evidence>
<evidence type="ECO:0000259" key="10">
    <source>
        <dbReference type="PROSITE" id="PS51163"/>
    </source>
</evidence>
<accession>A0A242NXA5</accession>
<dbReference type="OrthoDB" id="9814580at2"/>
<evidence type="ECO:0000313" key="11">
    <source>
        <dbReference type="EMBL" id="OTQ52469.1"/>
    </source>
</evidence>
<name>A0A242NXA5_9GAMM</name>
<dbReference type="Gene3D" id="3.90.870.10">
    <property type="entry name" value="DHBP synthase"/>
    <property type="match status" value="1"/>
</dbReference>
<dbReference type="PANTHER" id="PTHR17490">
    <property type="entry name" value="SUA5"/>
    <property type="match status" value="1"/>
</dbReference>
<evidence type="ECO:0000256" key="4">
    <source>
        <dbReference type="ARBA" id="ARBA00022694"/>
    </source>
</evidence>
<dbReference type="InterPro" id="IPR023535">
    <property type="entry name" value="TC-AMP_synthase"/>
</dbReference>
<dbReference type="GO" id="GO:0061710">
    <property type="term" value="F:L-threonylcarbamoyladenylate synthase"/>
    <property type="evidence" value="ECO:0007669"/>
    <property type="project" value="UniProtKB-EC"/>
</dbReference>
<evidence type="ECO:0000256" key="5">
    <source>
        <dbReference type="ARBA" id="ARBA00022695"/>
    </source>
</evidence>
<evidence type="ECO:0000313" key="12">
    <source>
        <dbReference type="Proteomes" id="UP000194968"/>
    </source>
</evidence>
<dbReference type="GO" id="GO:0005737">
    <property type="term" value="C:cytoplasm"/>
    <property type="evidence" value="ECO:0007669"/>
    <property type="project" value="UniProtKB-SubCell"/>
</dbReference>
<comment type="caution">
    <text evidence="11">The sequence shown here is derived from an EMBL/GenBank/DDBJ whole genome shotgun (WGS) entry which is preliminary data.</text>
</comment>
<sequence length="187" mass="20483">MANLLTLQEINQLLQKGEVVAYPTEAVFGLGCDPDSESAIYKLLNLKQRSVDKGLILIASHYQQLIPYIDQSAVTKEQIQMVFNSWPGPNTWIFPKNANTPNFLSGKYQSIAVRVTDHPLVCKLCDLFAKPLVSTSANLSGHPACKTALEVANQFGNNFPILAGQTGNRSQPSIIRDVLTGTIIRQG</sequence>
<dbReference type="InterPro" id="IPR050156">
    <property type="entry name" value="TC-AMP_synthase_SUA5"/>
</dbReference>
<dbReference type="RefSeq" id="WP_086320015.1">
    <property type="nucleotide sequence ID" value="NZ_NASK01000071.1"/>
</dbReference>
<keyword evidence="6 9" id="KW-0547">Nucleotide-binding</keyword>
<gene>
    <name evidence="9" type="primary">tsaC</name>
    <name evidence="11" type="ORF">B6D06_01810</name>
</gene>
<dbReference type="PANTHER" id="PTHR17490:SF18">
    <property type="entry name" value="THREONYLCARBAMOYL-AMP SYNTHASE"/>
    <property type="match status" value="1"/>
</dbReference>
<dbReference type="SUPFAM" id="SSF55821">
    <property type="entry name" value="YrdC/RibB"/>
    <property type="match status" value="1"/>
</dbReference>
<keyword evidence="4 9" id="KW-0819">tRNA processing</keyword>
<dbReference type="GO" id="GO:0002949">
    <property type="term" value="P:tRNA threonylcarbamoyladenosine modification"/>
    <property type="evidence" value="ECO:0007669"/>
    <property type="project" value="UniProtKB-UniRule"/>
</dbReference>
<evidence type="ECO:0000256" key="7">
    <source>
        <dbReference type="ARBA" id="ARBA00022840"/>
    </source>
</evidence>
<comment type="similarity">
    <text evidence="9">Belongs to the SUA5 family. TsaC subfamily.</text>
</comment>
<keyword evidence="3 9" id="KW-0808">Transferase</keyword>
<comment type="catalytic activity">
    <reaction evidence="8 9">
        <text>L-threonine + hydrogencarbonate + ATP = L-threonylcarbamoyladenylate + diphosphate + H2O</text>
        <dbReference type="Rhea" id="RHEA:36407"/>
        <dbReference type="ChEBI" id="CHEBI:15377"/>
        <dbReference type="ChEBI" id="CHEBI:17544"/>
        <dbReference type="ChEBI" id="CHEBI:30616"/>
        <dbReference type="ChEBI" id="CHEBI:33019"/>
        <dbReference type="ChEBI" id="CHEBI:57926"/>
        <dbReference type="ChEBI" id="CHEBI:73682"/>
        <dbReference type="EC" id="2.7.7.87"/>
    </reaction>
</comment>
<dbReference type="GO" id="GO:0006450">
    <property type="term" value="P:regulation of translational fidelity"/>
    <property type="evidence" value="ECO:0007669"/>
    <property type="project" value="TreeGrafter"/>
</dbReference>
<evidence type="ECO:0000256" key="2">
    <source>
        <dbReference type="ARBA" id="ARBA00022490"/>
    </source>
</evidence>
<dbReference type="Pfam" id="PF01300">
    <property type="entry name" value="Sua5_yciO_yrdC"/>
    <property type="match status" value="1"/>
</dbReference>
<dbReference type="PROSITE" id="PS51163">
    <property type="entry name" value="YRDC"/>
    <property type="match status" value="1"/>
</dbReference>
<keyword evidence="5 9" id="KW-0548">Nucleotidyltransferase</keyword>
<dbReference type="EC" id="2.7.7.87" evidence="9"/>
<keyword evidence="2 9" id="KW-0963">Cytoplasm</keyword>
<dbReference type="FunFam" id="3.90.870.10:FF:000004">
    <property type="entry name" value="Threonylcarbamoyl-AMP synthase"/>
    <property type="match status" value="1"/>
</dbReference>
<dbReference type="HAMAP" id="MF_01852">
    <property type="entry name" value="TsaC"/>
    <property type="match status" value="1"/>
</dbReference>
<dbReference type="GO" id="GO:0003725">
    <property type="term" value="F:double-stranded RNA binding"/>
    <property type="evidence" value="ECO:0007669"/>
    <property type="project" value="InterPro"/>
</dbReference>
<evidence type="ECO:0000256" key="9">
    <source>
        <dbReference type="HAMAP-Rule" id="MF_01852"/>
    </source>
</evidence>
<feature type="domain" description="YrdC-like" evidence="10">
    <location>
        <begin position="4"/>
        <end position="187"/>
    </location>
</feature>
<dbReference type="InterPro" id="IPR006070">
    <property type="entry name" value="Sua5-like_dom"/>
</dbReference>